<feature type="region of interest" description="Disordered" evidence="1">
    <location>
        <begin position="685"/>
        <end position="724"/>
    </location>
</feature>
<feature type="compositionally biased region" description="Acidic residues" evidence="1">
    <location>
        <begin position="233"/>
        <end position="242"/>
    </location>
</feature>
<evidence type="ECO:0000313" key="5">
    <source>
        <dbReference type="WBParaSite" id="PSU_v2.g4687.t1"/>
    </source>
</evidence>
<keyword evidence="2" id="KW-0472">Membrane</keyword>
<feature type="region of interest" description="Disordered" evidence="1">
    <location>
        <begin position="1"/>
        <end position="69"/>
    </location>
</feature>
<evidence type="ECO:0000256" key="1">
    <source>
        <dbReference type="SAM" id="MobiDB-lite"/>
    </source>
</evidence>
<protein>
    <submittedName>
        <fullName evidence="5">SEA domain-containing protein</fullName>
    </submittedName>
</protein>
<feature type="compositionally biased region" description="Low complexity" evidence="1">
    <location>
        <begin position="353"/>
        <end position="383"/>
    </location>
</feature>
<dbReference type="InterPro" id="IPR036364">
    <property type="entry name" value="SEA_dom_sf"/>
</dbReference>
<dbReference type="WBParaSite" id="PSU_v2.g4687.t1">
    <property type="protein sequence ID" value="PSU_v2.g4687.t1"/>
    <property type="gene ID" value="PSU_v2.g4687"/>
</dbReference>
<dbReference type="AlphaFoldDB" id="A0A914YVS5"/>
<feature type="compositionally biased region" description="Low complexity" evidence="1">
    <location>
        <begin position="112"/>
        <end position="121"/>
    </location>
</feature>
<keyword evidence="4" id="KW-1185">Reference proteome</keyword>
<dbReference type="InterPro" id="IPR000082">
    <property type="entry name" value="SEA_dom"/>
</dbReference>
<feature type="compositionally biased region" description="Pro residues" evidence="1">
    <location>
        <begin position="312"/>
        <end position="332"/>
    </location>
</feature>
<feature type="region of interest" description="Disordered" evidence="1">
    <location>
        <begin position="81"/>
        <end position="182"/>
    </location>
</feature>
<organism evidence="4 5">
    <name type="scientific">Panagrolaimus superbus</name>
    <dbReference type="NCBI Taxonomy" id="310955"/>
    <lineage>
        <taxon>Eukaryota</taxon>
        <taxon>Metazoa</taxon>
        <taxon>Ecdysozoa</taxon>
        <taxon>Nematoda</taxon>
        <taxon>Chromadorea</taxon>
        <taxon>Rhabditida</taxon>
        <taxon>Tylenchina</taxon>
        <taxon>Panagrolaimomorpha</taxon>
        <taxon>Panagrolaimoidea</taxon>
        <taxon>Panagrolaimidae</taxon>
        <taxon>Panagrolaimus</taxon>
    </lineage>
</organism>
<keyword evidence="2" id="KW-0812">Transmembrane</keyword>
<evidence type="ECO:0000259" key="3">
    <source>
        <dbReference type="PROSITE" id="PS50024"/>
    </source>
</evidence>
<evidence type="ECO:0000256" key="2">
    <source>
        <dbReference type="SAM" id="Phobius"/>
    </source>
</evidence>
<dbReference type="Gene3D" id="3.30.70.960">
    <property type="entry name" value="SEA domain"/>
    <property type="match status" value="1"/>
</dbReference>
<feature type="domain" description="SEA" evidence="3">
    <location>
        <begin position="488"/>
        <end position="601"/>
    </location>
</feature>
<dbReference type="Proteomes" id="UP000887577">
    <property type="component" value="Unplaced"/>
</dbReference>
<keyword evidence="2" id="KW-1133">Transmembrane helix</keyword>
<feature type="region of interest" description="Disordered" evidence="1">
    <location>
        <begin position="226"/>
        <end position="295"/>
    </location>
</feature>
<feature type="compositionally biased region" description="Polar residues" evidence="1">
    <location>
        <begin position="706"/>
        <end position="724"/>
    </location>
</feature>
<name>A0A914YVS5_9BILA</name>
<proteinExistence type="predicted"/>
<dbReference type="Pfam" id="PF01390">
    <property type="entry name" value="SEA"/>
    <property type="match status" value="1"/>
</dbReference>
<feature type="region of interest" description="Disordered" evidence="1">
    <location>
        <begin position="307"/>
        <end position="419"/>
    </location>
</feature>
<sequence length="724" mass="77664">MLKKVLNAPEVVFEEGPPQKIDEERKPSDSQGSSEVTLAKGIRTTEEPFPEEVTEQDPFATTAAPELLTTTKIAVVVVENSEVDENKETNQQSEAIQSPEESKPQIEENSAPSQETPSQQPESPPVSPIVIEEASTTSESDLAVPNVPINGDTSEDITATATIPETLAPTEDPTSVVQNNDDDVFAGDKSLFQQESTMKALTSTDEAVPIVTEAVPAVTIEPVFPRIELPTETGEEKEESNSEAEAVVITQKPLESQPEISTDDKESEGELPFAPVASLMPSETSETTPAMKVENVPVVPVVVAVAETPAPESSPEPAPEPSPEPTPEPSAQPVPVEVVSTKEPQPEPEPESTVEPVVVVAENENVAPTAEPSAEPEPTTKAPDASPEPEPEPTAEPTVEQPTPEPEPKAEPEPSATSTTTEIVAIVVEEPQPEPNAEPEPEPSPEPEPEPTAEPEPEPSTTPFVAIDQHHHHHNHAAAAIIPIVNPEAHRMPFSLRFPNIEYNDEFHNPQSGSFRKLNEQIGHDYRKVLTKVLGDNFIDYEISEMRPGSVIVDGRILTKQEIMDPEGVVEQIEQVIDANGGTLGGNQVDTKSITVNGFVSKANVESISDPAATKTGLVIFAAIGIGFLIIAAIRKRNAKRDTHVMNRRTNGSMKLKENIDLAENGRSSYQPPGNVNLMGYGSRTNGVTTNGTDKQPPTTTTNTGMVMNSSQFSSPTALQTTST</sequence>
<feature type="region of interest" description="Disordered" evidence="1">
    <location>
        <begin position="432"/>
        <end position="464"/>
    </location>
</feature>
<feature type="transmembrane region" description="Helical" evidence="2">
    <location>
        <begin position="616"/>
        <end position="634"/>
    </location>
</feature>
<reference evidence="5" key="1">
    <citation type="submission" date="2022-11" db="UniProtKB">
        <authorList>
            <consortium name="WormBaseParasite"/>
        </authorList>
    </citation>
    <scope>IDENTIFICATION</scope>
</reference>
<dbReference type="PROSITE" id="PS50024">
    <property type="entry name" value="SEA"/>
    <property type="match status" value="1"/>
</dbReference>
<accession>A0A914YVS5</accession>
<feature type="compositionally biased region" description="Acidic residues" evidence="1">
    <location>
        <begin position="437"/>
        <end position="457"/>
    </location>
</feature>
<evidence type="ECO:0000313" key="4">
    <source>
        <dbReference type="Proteomes" id="UP000887577"/>
    </source>
</evidence>
<feature type="compositionally biased region" description="Low complexity" evidence="1">
    <location>
        <begin position="689"/>
        <end position="705"/>
    </location>
</feature>
<feature type="compositionally biased region" description="Low complexity" evidence="1">
    <location>
        <begin position="60"/>
        <end position="69"/>
    </location>
</feature>
<dbReference type="SUPFAM" id="SSF82671">
    <property type="entry name" value="SEA domain"/>
    <property type="match status" value="1"/>
</dbReference>